<sequence length="226" mass="25460">MVLPLDFRRYFISLIKTLAGTSALAARFTVEKPGYSPYVFSVEFSKIINIDTRQREITARPPILVTISTGLFDVMTIFSNGAIAMKGRETVLGLYLKDIYLLPLKKIQTGEQEFRIAGHAVFRGVRHYVDGSDVGELEEAINTHLYKRYSFLIQQYHLDYHPRVSPVKVLGPPGYHKGVCFHYGGQLTTLQGRIHLKSTPETLQFLYDFGLGIRTGQGFGLLEVGD</sequence>
<dbReference type="GO" id="GO:0051607">
    <property type="term" value="P:defense response to virus"/>
    <property type="evidence" value="ECO:0007669"/>
    <property type="project" value="UniProtKB-KW"/>
</dbReference>
<dbReference type="AlphaFoldDB" id="A0A151AXB0"/>
<dbReference type="PATRIC" id="fig|1122241.3.peg.1586"/>
<organism evidence="3 4">
    <name type="scientific">Moorella mulderi DSM 14980</name>
    <dbReference type="NCBI Taxonomy" id="1122241"/>
    <lineage>
        <taxon>Bacteria</taxon>
        <taxon>Bacillati</taxon>
        <taxon>Bacillota</taxon>
        <taxon>Clostridia</taxon>
        <taxon>Neomoorellales</taxon>
        <taxon>Neomoorellaceae</taxon>
        <taxon>Neomoorella</taxon>
    </lineage>
</organism>
<dbReference type="EMBL" id="LTBC01000004">
    <property type="protein sequence ID" value="KYH32285.1"/>
    <property type="molecule type" value="Genomic_DNA"/>
</dbReference>
<dbReference type="Pfam" id="PF01881">
    <property type="entry name" value="Cas_Cas6_C"/>
    <property type="match status" value="1"/>
</dbReference>
<dbReference type="Gene3D" id="3.30.70.1900">
    <property type="match status" value="1"/>
</dbReference>
<dbReference type="PANTHER" id="PTHR36984">
    <property type="entry name" value="CRISPR-ASSOCIATED ENDORIBONUCLEASE CAS6 1"/>
    <property type="match status" value="1"/>
</dbReference>
<dbReference type="RefSeq" id="WP_062283504.1">
    <property type="nucleotide sequence ID" value="NZ_LTBC01000004.1"/>
</dbReference>
<evidence type="ECO:0000313" key="4">
    <source>
        <dbReference type="Proteomes" id="UP000075670"/>
    </source>
</evidence>
<gene>
    <name evidence="3" type="ORF">MOMUL_15060</name>
</gene>
<keyword evidence="4" id="KW-1185">Reference proteome</keyword>
<dbReference type="OrthoDB" id="45555at2"/>
<evidence type="ECO:0000256" key="1">
    <source>
        <dbReference type="ARBA" id="ARBA00023118"/>
    </source>
</evidence>
<dbReference type="PANTHER" id="PTHR36984:SF3">
    <property type="entry name" value="CRISPR-ASSOCIATED ENDORIBONUCLEASE CAS6"/>
    <property type="match status" value="1"/>
</dbReference>
<name>A0A151AXB0_9FIRM</name>
<dbReference type="GO" id="GO:0016788">
    <property type="term" value="F:hydrolase activity, acting on ester bonds"/>
    <property type="evidence" value="ECO:0007669"/>
    <property type="project" value="InterPro"/>
</dbReference>
<evidence type="ECO:0000313" key="3">
    <source>
        <dbReference type="EMBL" id="KYH32285.1"/>
    </source>
</evidence>
<dbReference type="InterPro" id="IPR010156">
    <property type="entry name" value="CRISPR-assoc_prot_Cas6"/>
</dbReference>
<proteinExistence type="predicted"/>
<reference evidence="3 4" key="1">
    <citation type="submission" date="2016-02" db="EMBL/GenBank/DDBJ databases">
        <title>Genome sequence of Moorella mulderi DSM 14980.</title>
        <authorList>
            <person name="Poehlein A."/>
            <person name="Daniel R."/>
        </authorList>
    </citation>
    <scope>NUCLEOTIDE SEQUENCE [LARGE SCALE GENOMIC DNA]</scope>
    <source>
        <strain evidence="3 4">DSM 14980</strain>
    </source>
</reference>
<dbReference type="InterPro" id="IPR049435">
    <property type="entry name" value="Cas_Cas6_C"/>
</dbReference>
<keyword evidence="1" id="KW-0051">Antiviral defense</keyword>
<protein>
    <submittedName>
        <fullName evidence="3">CRISPR associated protein Cas6</fullName>
    </submittedName>
</protein>
<accession>A0A151AXB0</accession>
<comment type="caution">
    <text evidence="3">The sequence shown here is derived from an EMBL/GenBank/DDBJ whole genome shotgun (WGS) entry which is preliminary data.</text>
</comment>
<evidence type="ECO:0000259" key="2">
    <source>
        <dbReference type="Pfam" id="PF01881"/>
    </source>
</evidence>
<dbReference type="Proteomes" id="UP000075670">
    <property type="component" value="Unassembled WGS sequence"/>
</dbReference>
<feature type="domain" description="CRISPR associated protein Cas6 C-terminal" evidence="2">
    <location>
        <begin position="135"/>
        <end position="224"/>
    </location>
</feature>